<dbReference type="GO" id="GO:0003729">
    <property type="term" value="F:mRNA binding"/>
    <property type="evidence" value="ECO:0000318"/>
    <property type="project" value="GO_Central"/>
</dbReference>
<feature type="repeat" description="PPR" evidence="2">
    <location>
        <begin position="206"/>
        <end position="240"/>
    </location>
</feature>
<dbReference type="SUPFAM" id="SSF54631">
    <property type="entry name" value="CBS-domain pair"/>
    <property type="match status" value="1"/>
</dbReference>
<dbReference type="Pfam" id="PF12854">
    <property type="entry name" value="PPR_1"/>
    <property type="match status" value="1"/>
</dbReference>
<evidence type="ECO:0000313" key="5">
    <source>
        <dbReference type="Proteomes" id="UP000006727"/>
    </source>
</evidence>
<protein>
    <recommendedName>
        <fullName evidence="6">CBS domain-containing protein</fullName>
    </recommendedName>
</protein>
<dbReference type="Pfam" id="PF13041">
    <property type="entry name" value="PPR_2"/>
    <property type="match status" value="1"/>
</dbReference>
<evidence type="ECO:0000313" key="4">
    <source>
        <dbReference type="EnsemblPlants" id="Pp3c8_4280V3.3"/>
    </source>
</evidence>
<dbReference type="Gene3D" id="1.25.40.10">
    <property type="entry name" value="Tetratricopeptide repeat domain"/>
    <property type="match status" value="2"/>
</dbReference>
<sequence>MATALMTSGICSWNVITGQISTSKPRHAQSLRPRASYSISTGDWEEEIPDMPSTSRIPDPPRPPKLSSPTRSPRKRRKPPKEIKPYETQLELLAQVRKRKELEIMGRDQLPGEFVSADSNENEKTFPFWRKKEFKLRELTRRIMELSARRQLDLVFEELEVAKQEHGQLNHIIMNAAVMACVACKDIDRALALYDEMVEPGGCGVDNVTYGTLLKGLGEARRLDEAFDLVELLESGRAPGRHVELTDVHLNTLVNACAHAGDALRARGVLLRYRSSVRKTGLTTLTFNLLIKGYSRSDNPLEALKLMDEMRSHNLQPQRVTFNSLILACVRGGDLRRALQLLSAMKEEAKRLNTSRLLPDVVTYTTLLRGLADAKDLQGIIDMVEEMKITPTCVLDRVAYTAIVDACIAAGSPQQGRIYMEEMQNSAKQDPQLKPRAHVFLTLMRAFAERGDLESVGSLRSRMVAEAGGHVWAEDRAEADELYIEAAVNAGKLNEAKQTLKNMVGLKKGIPLSKRAYMAVVRLQALTRFNEDIFSPYKLKPGVSQHDIVENLMIPFEEIRPLSVDDVIGTVAIRFFDRNSIPVIDKRGTCVGVIYAADCNQLTARVGDIMRVPPPSVTAATPVNKAITMLLQPNTTLLTVISDRTGYYSNKDDSPGAQILGFLSREEAFSAFQALPFSLSADEEEYSKASEGEAQASD</sequence>
<dbReference type="NCBIfam" id="TIGR00756">
    <property type="entry name" value="PPR"/>
    <property type="match status" value="4"/>
</dbReference>
<dbReference type="FunCoup" id="A0A7I4FV41">
    <property type="interactions" value="1807"/>
</dbReference>
<organism evidence="4 5">
    <name type="scientific">Physcomitrium patens</name>
    <name type="common">Spreading-leaved earth moss</name>
    <name type="synonym">Physcomitrella patens</name>
    <dbReference type="NCBI Taxonomy" id="3218"/>
    <lineage>
        <taxon>Eukaryota</taxon>
        <taxon>Viridiplantae</taxon>
        <taxon>Streptophyta</taxon>
        <taxon>Embryophyta</taxon>
        <taxon>Bryophyta</taxon>
        <taxon>Bryophytina</taxon>
        <taxon>Bryopsida</taxon>
        <taxon>Funariidae</taxon>
        <taxon>Funariales</taxon>
        <taxon>Funariaceae</taxon>
        <taxon>Physcomitrium</taxon>
    </lineage>
</organism>
<evidence type="ECO:0000256" key="2">
    <source>
        <dbReference type="PROSITE-ProRule" id="PRU00708"/>
    </source>
</evidence>
<feature type="repeat" description="PPR" evidence="2">
    <location>
        <begin position="318"/>
        <end position="352"/>
    </location>
</feature>
<keyword evidence="5" id="KW-1185">Reference proteome</keyword>
<evidence type="ECO:0008006" key="6">
    <source>
        <dbReference type="Google" id="ProtNLM"/>
    </source>
</evidence>
<dbReference type="Pfam" id="PF01535">
    <property type="entry name" value="PPR"/>
    <property type="match status" value="1"/>
</dbReference>
<name>A0A7I4FV41_PHYPA</name>
<evidence type="ECO:0000256" key="1">
    <source>
        <dbReference type="ARBA" id="ARBA00022737"/>
    </source>
</evidence>
<dbReference type="InterPro" id="IPR002885">
    <property type="entry name" value="PPR_rpt"/>
</dbReference>
<dbReference type="OMA" id="EDCNNLD"/>
<dbReference type="KEGG" id="ppp:112285707"/>
<keyword evidence="1" id="KW-0677">Repeat</keyword>
<dbReference type="InterPro" id="IPR011990">
    <property type="entry name" value="TPR-like_helical_dom_sf"/>
</dbReference>
<dbReference type="InterPro" id="IPR044781">
    <property type="entry name" value="At5g10690-like"/>
</dbReference>
<reference evidence="4 5" key="1">
    <citation type="journal article" date="2008" name="Science">
        <title>The Physcomitrella genome reveals evolutionary insights into the conquest of land by plants.</title>
        <authorList>
            <person name="Rensing S."/>
            <person name="Lang D."/>
            <person name="Zimmer A."/>
            <person name="Terry A."/>
            <person name="Salamov A."/>
            <person name="Shapiro H."/>
            <person name="Nishiyama T."/>
            <person name="Perroud P.-F."/>
            <person name="Lindquist E."/>
            <person name="Kamisugi Y."/>
            <person name="Tanahashi T."/>
            <person name="Sakakibara K."/>
            <person name="Fujita T."/>
            <person name="Oishi K."/>
            <person name="Shin-I T."/>
            <person name="Kuroki Y."/>
            <person name="Toyoda A."/>
            <person name="Suzuki Y."/>
            <person name="Hashimoto A."/>
            <person name="Yamaguchi K."/>
            <person name="Sugano A."/>
            <person name="Kohara Y."/>
            <person name="Fujiyama A."/>
            <person name="Anterola A."/>
            <person name="Aoki S."/>
            <person name="Ashton N."/>
            <person name="Barbazuk W.B."/>
            <person name="Barker E."/>
            <person name="Bennetzen J."/>
            <person name="Bezanilla M."/>
            <person name="Blankenship R."/>
            <person name="Cho S.H."/>
            <person name="Dutcher S."/>
            <person name="Estelle M."/>
            <person name="Fawcett J.A."/>
            <person name="Gundlach H."/>
            <person name="Hanada K."/>
            <person name="Heyl A."/>
            <person name="Hicks K.A."/>
            <person name="Hugh J."/>
            <person name="Lohr M."/>
            <person name="Mayer K."/>
            <person name="Melkozernov A."/>
            <person name="Murata T."/>
            <person name="Nelson D."/>
            <person name="Pils B."/>
            <person name="Prigge M."/>
            <person name="Reiss B."/>
            <person name="Renner T."/>
            <person name="Rombauts S."/>
            <person name="Rushton P."/>
            <person name="Sanderfoot A."/>
            <person name="Schween G."/>
            <person name="Shiu S.-H."/>
            <person name="Stueber K."/>
            <person name="Theodoulou F.L."/>
            <person name="Tu H."/>
            <person name="Van de Peer Y."/>
            <person name="Verrier P.J."/>
            <person name="Waters E."/>
            <person name="Wood A."/>
            <person name="Yang L."/>
            <person name="Cove D."/>
            <person name="Cuming A."/>
            <person name="Hasebe M."/>
            <person name="Lucas S."/>
            <person name="Mishler D.B."/>
            <person name="Reski R."/>
            <person name="Grigoriev I."/>
            <person name="Quatrano R.S."/>
            <person name="Boore J.L."/>
        </authorList>
    </citation>
    <scope>NUCLEOTIDE SEQUENCE [LARGE SCALE GENOMIC DNA]</scope>
    <source>
        <strain evidence="4 5">cv. Gransden 2004</strain>
    </source>
</reference>
<dbReference type="PROSITE" id="PS51375">
    <property type="entry name" value="PPR"/>
    <property type="match status" value="3"/>
</dbReference>
<dbReference type="EnsemblPlants" id="Pp3c8_4280V3.4">
    <property type="protein sequence ID" value="Pp3c8_4280V3.4"/>
    <property type="gene ID" value="Pp3c8_4280"/>
</dbReference>
<reference evidence="4" key="3">
    <citation type="submission" date="2020-12" db="UniProtKB">
        <authorList>
            <consortium name="EnsemblPlants"/>
        </authorList>
    </citation>
    <scope>IDENTIFICATION</scope>
</reference>
<dbReference type="InterPro" id="IPR046342">
    <property type="entry name" value="CBS_dom_sf"/>
</dbReference>
<proteinExistence type="predicted"/>
<dbReference type="PANTHER" id="PTHR47581:SF2">
    <property type="entry name" value="OS09G0431600 PROTEIN"/>
    <property type="match status" value="1"/>
</dbReference>
<dbReference type="Proteomes" id="UP000006727">
    <property type="component" value="Chromosome 8"/>
</dbReference>
<feature type="repeat" description="PPR" evidence="2">
    <location>
        <begin position="283"/>
        <end position="317"/>
    </location>
</feature>
<dbReference type="GeneID" id="112285707"/>
<dbReference type="EMBL" id="ABEU02000008">
    <property type="status" value="NOT_ANNOTATED_CDS"/>
    <property type="molecule type" value="Genomic_DNA"/>
</dbReference>
<feature type="region of interest" description="Disordered" evidence="3">
    <location>
        <begin position="22"/>
        <end position="86"/>
    </location>
</feature>
<dbReference type="Pfam" id="PF13812">
    <property type="entry name" value="PPR_3"/>
    <property type="match status" value="1"/>
</dbReference>
<dbReference type="EnsemblPlants" id="Pp3c8_4280V3.3">
    <property type="protein sequence ID" value="Pp3c8_4280V3.3"/>
    <property type="gene ID" value="Pp3c8_4280"/>
</dbReference>
<dbReference type="RefSeq" id="XP_024382491.1">
    <property type="nucleotide sequence ID" value="XM_024526723.2"/>
</dbReference>
<dbReference type="Gramene" id="Pp3c8_4280V3.3">
    <property type="protein sequence ID" value="Pp3c8_4280V3.3"/>
    <property type="gene ID" value="Pp3c8_4280"/>
</dbReference>
<accession>A0A7I4FV41</accession>
<dbReference type="OrthoDB" id="185373at2759"/>
<dbReference type="PANTHER" id="PTHR47581">
    <property type="entry name" value="OS09G0431600 PROTEIN"/>
    <property type="match status" value="1"/>
</dbReference>
<evidence type="ECO:0000256" key="3">
    <source>
        <dbReference type="SAM" id="MobiDB-lite"/>
    </source>
</evidence>
<dbReference type="Gramene" id="Pp3c8_4280V3.4">
    <property type="protein sequence ID" value="Pp3c8_4280V3.4"/>
    <property type="gene ID" value="Pp3c8_4280"/>
</dbReference>
<reference evidence="4 5" key="2">
    <citation type="journal article" date="2018" name="Plant J.">
        <title>The Physcomitrella patens chromosome-scale assembly reveals moss genome structure and evolution.</title>
        <authorList>
            <person name="Lang D."/>
            <person name="Ullrich K.K."/>
            <person name="Murat F."/>
            <person name="Fuchs J."/>
            <person name="Jenkins J."/>
            <person name="Haas F.B."/>
            <person name="Piednoel M."/>
            <person name="Gundlach H."/>
            <person name="Van Bel M."/>
            <person name="Meyberg R."/>
            <person name="Vives C."/>
            <person name="Morata J."/>
            <person name="Symeonidi A."/>
            <person name="Hiss M."/>
            <person name="Muchero W."/>
            <person name="Kamisugi Y."/>
            <person name="Saleh O."/>
            <person name="Blanc G."/>
            <person name="Decker E.L."/>
            <person name="van Gessel N."/>
            <person name="Grimwood J."/>
            <person name="Hayes R.D."/>
            <person name="Graham S.W."/>
            <person name="Gunter L.E."/>
            <person name="McDaniel S.F."/>
            <person name="Hoernstein S.N.W."/>
            <person name="Larsson A."/>
            <person name="Li F.W."/>
            <person name="Perroud P.F."/>
            <person name="Phillips J."/>
            <person name="Ranjan P."/>
            <person name="Rokshar D.S."/>
            <person name="Rothfels C.J."/>
            <person name="Schneider L."/>
            <person name="Shu S."/>
            <person name="Stevenson D.W."/>
            <person name="Thummler F."/>
            <person name="Tillich M."/>
            <person name="Villarreal Aguilar J.C."/>
            <person name="Widiez T."/>
            <person name="Wong G.K."/>
            <person name="Wymore A."/>
            <person name="Zhang Y."/>
            <person name="Zimmer A.D."/>
            <person name="Quatrano R.S."/>
            <person name="Mayer K.F.X."/>
            <person name="Goodstein D."/>
            <person name="Casacuberta J.M."/>
            <person name="Vandepoele K."/>
            <person name="Reski R."/>
            <person name="Cuming A.C."/>
            <person name="Tuskan G.A."/>
            <person name="Maumus F."/>
            <person name="Salse J."/>
            <person name="Schmutz J."/>
            <person name="Rensing S.A."/>
        </authorList>
    </citation>
    <scope>NUCLEOTIDE SEQUENCE [LARGE SCALE GENOMIC DNA]</scope>
    <source>
        <strain evidence="4 5">cv. Gransden 2004</strain>
    </source>
</reference>
<dbReference type="AlphaFoldDB" id="A0A7I4FV41"/>
<gene>
    <name evidence="4" type="primary">LOC112285707</name>
</gene>